<keyword evidence="2 7" id="KW-0812">Transmembrane</keyword>
<feature type="transmembrane region" description="Helical" evidence="7">
    <location>
        <begin position="277"/>
        <end position="298"/>
    </location>
</feature>
<feature type="domain" description="Ribophorin II C-terminal" evidence="8">
    <location>
        <begin position="209"/>
        <end position="305"/>
    </location>
</feature>
<dbReference type="InterPro" id="IPR056790">
    <property type="entry name" value="Ribophorin_II_C"/>
</dbReference>
<evidence type="ECO:0000256" key="1">
    <source>
        <dbReference type="ARBA" id="ARBA00004477"/>
    </source>
</evidence>
<name>A0A2X0M7C5_9BASI</name>
<keyword evidence="6 7" id="KW-0472">Membrane</keyword>
<keyword evidence="4" id="KW-0256">Endoplasmic reticulum</keyword>
<dbReference type="GO" id="GO:0008250">
    <property type="term" value="C:oligosaccharyltransferase complex"/>
    <property type="evidence" value="ECO:0007669"/>
    <property type="project" value="InterPro"/>
</dbReference>
<dbReference type="InterPro" id="IPR008814">
    <property type="entry name" value="Swp1"/>
</dbReference>
<evidence type="ECO:0000256" key="4">
    <source>
        <dbReference type="ARBA" id="ARBA00022824"/>
    </source>
</evidence>
<dbReference type="STRING" id="796604.A0A2X0M7C5"/>
<gene>
    <name evidence="9" type="primary">BQ5605_C001g00377</name>
    <name evidence="9" type="ORF">BQ5605_C001G00377</name>
</gene>
<evidence type="ECO:0000256" key="5">
    <source>
        <dbReference type="ARBA" id="ARBA00022989"/>
    </source>
</evidence>
<protein>
    <submittedName>
        <fullName evidence="9">BQ5605_C001g00377 protein</fullName>
    </submittedName>
</protein>
<dbReference type="Pfam" id="PF25147">
    <property type="entry name" value="Ribophorin_II_C"/>
    <property type="match status" value="1"/>
</dbReference>
<evidence type="ECO:0000256" key="7">
    <source>
        <dbReference type="SAM" id="Phobius"/>
    </source>
</evidence>
<dbReference type="PANTHER" id="PTHR12640">
    <property type="entry name" value="RIBOPHORIN II"/>
    <property type="match status" value="1"/>
</dbReference>
<organism evidence="9 10">
    <name type="scientific">Microbotryum silenes-dioicae</name>
    <dbReference type="NCBI Taxonomy" id="796604"/>
    <lineage>
        <taxon>Eukaryota</taxon>
        <taxon>Fungi</taxon>
        <taxon>Dikarya</taxon>
        <taxon>Basidiomycota</taxon>
        <taxon>Pucciniomycotina</taxon>
        <taxon>Microbotryomycetes</taxon>
        <taxon>Microbotryales</taxon>
        <taxon>Microbotryaceae</taxon>
        <taxon>Microbotryum</taxon>
    </lineage>
</organism>
<comment type="subcellular location">
    <subcellularLocation>
        <location evidence="1">Endoplasmic reticulum membrane</location>
        <topology evidence="1">Multi-pass membrane protein</topology>
    </subcellularLocation>
</comment>
<evidence type="ECO:0000259" key="8">
    <source>
        <dbReference type="Pfam" id="PF25147"/>
    </source>
</evidence>
<proteinExistence type="predicted"/>
<feature type="transmembrane region" description="Helical" evidence="7">
    <location>
        <begin position="251"/>
        <end position="271"/>
    </location>
</feature>
<dbReference type="AlphaFoldDB" id="A0A2X0M7C5"/>
<dbReference type="UniPathway" id="UPA00378"/>
<keyword evidence="10" id="KW-1185">Reference proteome</keyword>
<evidence type="ECO:0000256" key="6">
    <source>
        <dbReference type="ARBA" id="ARBA00023136"/>
    </source>
</evidence>
<dbReference type="EMBL" id="FQNC01000043">
    <property type="protein sequence ID" value="SGY46061.1"/>
    <property type="molecule type" value="Genomic_DNA"/>
</dbReference>
<evidence type="ECO:0000313" key="10">
    <source>
        <dbReference type="Proteomes" id="UP000249464"/>
    </source>
</evidence>
<sequence>MAGYPWLPLGRLVTAGGCPAVLAARAFIGSTWPSFCLRVVDGQFALLDSVGIAAQQAQFSSASPAPLSAIKLTPVDTLRLSYTIQTVEDGQPATPQQNFLVWQALDPKERGQPGRDHVIPLKIRKGGKAKWELDLSRAPVDILALSTGPISLTLLVGDPKHPRGLSIPLGTFTLAPSLVLPFPQPPLSSLPKSYEIERYSKMPEIAWEFRKPEKRVGLFKAGLGLIAVLSPWVVLLGVIGSVQLKLRTPSFSTLSFLGSLTSLELLTIYYWTSLKLLPTVPYFLALALLTALTGRNALGDMRKARLATDKKAE</sequence>
<evidence type="ECO:0000313" key="9">
    <source>
        <dbReference type="EMBL" id="SGY46061.1"/>
    </source>
</evidence>
<dbReference type="PANTHER" id="PTHR12640:SF0">
    <property type="entry name" value="DOLICHYL-DIPHOSPHOOLIGOSACCHARIDE--PROTEIN GLYCOSYLTRANSFERASE SUBUNIT 2"/>
    <property type="match status" value="1"/>
</dbReference>
<evidence type="ECO:0000256" key="2">
    <source>
        <dbReference type="ARBA" id="ARBA00022692"/>
    </source>
</evidence>
<keyword evidence="5 7" id="KW-1133">Transmembrane helix</keyword>
<accession>A0A2X0M7C5</accession>
<dbReference type="GO" id="GO:0006487">
    <property type="term" value="P:protein N-linked glycosylation"/>
    <property type="evidence" value="ECO:0007669"/>
    <property type="project" value="TreeGrafter"/>
</dbReference>
<reference evidence="9 10" key="1">
    <citation type="submission" date="2016-11" db="EMBL/GenBank/DDBJ databases">
        <authorList>
            <person name="Jaros S."/>
            <person name="Januszkiewicz K."/>
            <person name="Wedrychowicz H."/>
        </authorList>
    </citation>
    <scope>NUCLEOTIDE SEQUENCE [LARGE SCALE GENOMIC DNA]</scope>
</reference>
<dbReference type="Proteomes" id="UP000249464">
    <property type="component" value="Unassembled WGS sequence"/>
</dbReference>
<evidence type="ECO:0000256" key="3">
    <source>
        <dbReference type="ARBA" id="ARBA00022729"/>
    </source>
</evidence>
<feature type="transmembrane region" description="Helical" evidence="7">
    <location>
        <begin position="218"/>
        <end position="239"/>
    </location>
</feature>
<keyword evidence="3" id="KW-0732">Signal</keyword>